<accession>A0A0E9RWW4</accession>
<reference evidence="1" key="2">
    <citation type="journal article" date="2015" name="Fish Shellfish Immunol.">
        <title>Early steps in the European eel (Anguilla anguilla)-Vibrio vulnificus interaction in the gills: Role of the RtxA13 toxin.</title>
        <authorList>
            <person name="Callol A."/>
            <person name="Pajuelo D."/>
            <person name="Ebbesson L."/>
            <person name="Teles M."/>
            <person name="MacKenzie S."/>
            <person name="Amaro C."/>
        </authorList>
    </citation>
    <scope>NUCLEOTIDE SEQUENCE</scope>
</reference>
<name>A0A0E9RWW4_ANGAN</name>
<dbReference type="EMBL" id="GBXM01074878">
    <property type="protein sequence ID" value="JAH33699.1"/>
    <property type="molecule type" value="Transcribed_RNA"/>
</dbReference>
<sequence length="33" mass="3599">MLMGSGEGYFYYVSVQNGHSRGHKGLLVPIFPG</sequence>
<evidence type="ECO:0000313" key="1">
    <source>
        <dbReference type="EMBL" id="JAH33699.1"/>
    </source>
</evidence>
<dbReference type="AlphaFoldDB" id="A0A0E9RWW4"/>
<proteinExistence type="predicted"/>
<organism evidence="1">
    <name type="scientific">Anguilla anguilla</name>
    <name type="common">European freshwater eel</name>
    <name type="synonym">Muraena anguilla</name>
    <dbReference type="NCBI Taxonomy" id="7936"/>
    <lineage>
        <taxon>Eukaryota</taxon>
        <taxon>Metazoa</taxon>
        <taxon>Chordata</taxon>
        <taxon>Craniata</taxon>
        <taxon>Vertebrata</taxon>
        <taxon>Euteleostomi</taxon>
        <taxon>Actinopterygii</taxon>
        <taxon>Neopterygii</taxon>
        <taxon>Teleostei</taxon>
        <taxon>Anguilliformes</taxon>
        <taxon>Anguillidae</taxon>
        <taxon>Anguilla</taxon>
    </lineage>
</organism>
<reference evidence="1" key="1">
    <citation type="submission" date="2014-11" db="EMBL/GenBank/DDBJ databases">
        <authorList>
            <person name="Amaro Gonzalez C."/>
        </authorList>
    </citation>
    <scope>NUCLEOTIDE SEQUENCE</scope>
</reference>
<protein>
    <submittedName>
        <fullName evidence="1">Uncharacterized protein</fullName>
    </submittedName>
</protein>